<protein>
    <recommendedName>
        <fullName evidence="1">Carrier domain-containing protein</fullName>
    </recommendedName>
</protein>
<evidence type="ECO:0000313" key="2">
    <source>
        <dbReference type="EMBL" id="ABL65145.1"/>
    </source>
</evidence>
<gene>
    <name evidence="2" type="ordered locus">Cpha266_1104</name>
</gene>
<dbReference type="InterPro" id="IPR009081">
    <property type="entry name" value="PP-bd_ACP"/>
</dbReference>
<dbReference type="AlphaFoldDB" id="A1BFG8"/>
<organism evidence="2 3">
    <name type="scientific">Chlorobium phaeobacteroides (strain DSM 266 / SMG 266 / 2430)</name>
    <dbReference type="NCBI Taxonomy" id="290317"/>
    <lineage>
        <taxon>Bacteria</taxon>
        <taxon>Pseudomonadati</taxon>
        <taxon>Chlorobiota</taxon>
        <taxon>Chlorobiia</taxon>
        <taxon>Chlorobiales</taxon>
        <taxon>Chlorobiaceae</taxon>
        <taxon>Chlorobium/Pelodictyon group</taxon>
        <taxon>Chlorobium</taxon>
    </lineage>
</organism>
<dbReference type="OrthoDB" id="598314at2"/>
<reference evidence="2 3" key="1">
    <citation type="submission" date="2006-12" db="EMBL/GenBank/DDBJ databases">
        <title>Complete sequence of Chlorobium phaeobacteroides DSM 266.</title>
        <authorList>
            <consortium name="US DOE Joint Genome Institute"/>
            <person name="Copeland A."/>
            <person name="Lucas S."/>
            <person name="Lapidus A."/>
            <person name="Barry K."/>
            <person name="Detter J.C."/>
            <person name="Glavina del Rio T."/>
            <person name="Hammon N."/>
            <person name="Israni S."/>
            <person name="Pitluck S."/>
            <person name="Goltsman E."/>
            <person name="Schmutz J."/>
            <person name="Larimer F."/>
            <person name="Land M."/>
            <person name="Hauser L."/>
            <person name="Mikhailova N."/>
            <person name="Li T."/>
            <person name="Overmann J."/>
            <person name="Bryant D.A."/>
            <person name="Richardson P."/>
        </authorList>
    </citation>
    <scope>NUCLEOTIDE SEQUENCE [LARGE SCALE GENOMIC DNA]</scope>
    <source>
        <strain evidence="2 3">DSM 266</strain>
    </source>
</reference>
<dbReference type="SUPFAM" id="SSF47336">
    <property type="entry name" value="ACP-like"/>
    <property type="match status" value="1"/>
</dbReference>
<sequence>MLSEKELFEKLEDAIRAVLNTEEGDITKESMFKADLDAESIDYLDISYEIEQRTGVELDFTEALQYITEKKGDDITDISVQDIIDYMMLVLRKKEEEEKQ</sequence>
<keyword evidence="3" id="KW-1185">Reference proteome</keyword>
<evidence type="ECO:0000259" key="1">
    <source>
        <dbReference type="Pfam" id="PF00550"/>
    </source>
</evidence>
<dbReference type="Gene3D" id="1.10.1200.10">
    <property type="entry name" value="ACP-like"/>
    <property type="match status" value="1"/>
</dbReference>
<dbReference type="Proteomes" id="UP000008701">
    <property type="component" value="Chromosome"/>
</dbReference>
<dbReference type="InterPro" id="IPR036736">
    <property type="entry name" value="ACP-like_sf"/>
</dbReference>
<dbReference type="RefSeq" id="WP_011744971.1">
    <property type="nucleotide sequence ID" value="NC_008639.1"/>
</dbReference>
<dbReference type="KEGG" id="cph:Cpha266_1104"/>
<dbReference type="STRING" id="290317.Cpha266_1104"/>
<dbReference type="Pfam" id="PF00550">
    <property type="entry name" value="PP-binding"/>
    <property type="match status" value="1"/>
</dbReference>
<evidence type="ECO:0000313" key="3">
    <source>
        <dbReference type="Proteomes" id="UP000008701"/>
    </source>
</evidence>
<dbReference type="HOGENOM" id="CLU_2300774_0_0_10"/>
<proteinExistence type="predicted"/>
<feature type="domain" description="Carrier" evidence="1">
    <location>
        <begin position="9"/>
        <end position="66"/>
    </location>
</feature>
<name>A1BFG8_CHLPD</name>
<dbReference type="EMBL" id="CP000492">
    <property type="protein sequence ID" value="ABL65145.1"/>
    <property type="molecule type" value="Genomic_DNA"/>
</dbReference>
<accession>A1BFG8</accession>